<keyword evidence="2" id="KW-1185">Reference proteome</keyword>
<dbReference type="Proteomes" id="UP000801492">
    <property type="component" value="Unassembled WGS sequence"/>
</dbReference>
<reference evidence="1" key="1">
    <citation type="submission" date="2019-08" db="EMBL/GenBank/DDBJ databases">
        <title>The genome of the North American firefly Photinus pyralis.</title>
        <authorList>
            <consortium name="Photinus pyralis genome working group"/>
            <person name="Fallon T.R."/>
            <person name="Sander Lower S.E."/>
            <person name="Weng J.-K."/>
        </authorList>
    </citation>
    <scope>NUCLEOTIDE SEQUENCE</scope>
    <source>
        <strain evidence="1">TRF0915ILg1</strain>
        <tissue evidence="1">Whole body</tissue>
    </source>
</reference>
<evidence type="ECO:0000313" key="2">
    <source>
        <dbReference type="Proteomes" id="UP000801492"/>
    </source>
</evidence>
<dbReference type="EMBL" id="VTPC01090729">
    <property type="protein sequence ID" value="KAF2881526.1"/>
    <property type="molecule type" value="Genomic_DNA"/>
</dbReference>
<gene>
    <name evidence="1" type="ORF">ILUMI_24644</name>
</gene>
<accession>A0A8K0C9U3</accession>
<organism evidence="1 2">
    <name type="scientific">Ignelater luminosus</name>
    <name type="common">Cucubano</name>
    <name type="synonym">Pyrophorus luminosus</name>
    <dbReference type="NCBI Taxonomy" id="2038154"/>
    <lineage>
        <taxon>Eukaryota</taxon>
        <taxon>Metazoa</taxon>
        <taxon>Ecdysozoa</taxon>
        <taxon>Arthropoda</taxon>
        <taxon>Hexapoda</taxon>
        <taxon>Insecta</taxon>
        <taxon>Pterygota</taxon>
        <taxon>Neoptera</taxon>
        <taxon>Endopterygota</taxon>
        <taxon>Coleoptera</taxon>
        <taxon>Polyphaga</taxon>
        <taxon>Elateriformia</taxon>
        <taxon>Elateroidea</taxon>
        <taxon>Elateridae</taxon>
        <taxon>Agrypninae</taxon>
        <taxon>Pyrophorini</taxon>
        <taxon>Ignelater</taxon>
    </lineage>
</organism>
<evidence type="ECO:0000313" key="1">
    <source>
        <dbReference type="EMBL" id="KAF2881526.1"/>
    </source>
</evidence>
<sequence length="111" mass="12568">MVYLSEKPQKHLKYHGQHCNSEGATNLRKLVLDQILLWKELENQNPDDINGDGLELAQHIDDSVLNQDNNQQMAYSSGNTDTLTLQVFSTSQKQCHVLTDELKLGNAFEAK</sequence>
<comment type="caution">
    <text evidence="1">The sequence shown here is derived from an EMBL/GenBank/DDBJ whole genome shotgun (WGS) entry which is preliminary data.</text>
</comment>
<name>A0A8K0C9U3_IGNLU</name>
<proteinExistence type="predicted"/>
<protein>
    <submittedName>
        <fullName evidence="1">Uncharacterized protein</fullName>
    </submittedName>
</protein>
<dbReference type="AlphaFoldDB" id="A0A8K0C9U3"/>